<keyword evidence="2" id="KW-1185">Reference proteome</keyword>
<gene>
    <name evidence="1" type="ORF">U27_02596</name>
</gene>
<dbReference type="Proteomes" id="UP000030661">
    <property type="component" value="Unassembled WGS sequence"/>
</dbReference>
<dbReference type="AlphaFoldDB" id="A0A081CB12"/>
<evidence type="ECO:0000313" key="1">
    <source>
        <dbReference type="EMBL" id="GAK61767.1"/>
    </source>
</evidence>
<sequence>MATIDEASRCYMCKEPGDLRITRPMPDKSKLLTYYCTNNRCEWYDTPWNVSVRSDGTVPDPNLHPTEKTYVGFDADDAEAKRLIKQLEELNEESLKGRVDPRTGLHLP</sequence>
<dbReference type="STRING" id="1499967.U27_02596"/>
<proteinExistence type="predicted"/>
<protein>
    <submittedName>
        <fullName evidence="1">Uncharacterized protein</fullName>
    </submittedName>
</protein>
<reference evidence="1" key="1">
    <citation type="journal article" date="2015" name="PeerJ">
        <title>First genomic representation of candidate bacterial phylum KSB3 points to enhanced environmental sensing as a trigger of wastewater bulking.</title>
        <authorList>
            <person name="Sekiguchi Y."/>
            <person name="Ohashi A."/>
            <person name="Parks D.H."/>
            <person name="Yamauchi T."/>
            <person name="Tyson G.W."/>
            <person name="Hugenholtz P."/>
        </authorList>
    </citation>
    <scope>NUCLEOTIDE SEQUENCE [LARGE SCALE GENOMIC DNA]</scope>
</reference>
<dbReference type="EMBL" id="DF820483">
    <property type="protein sequence ID" value="GAK61767.1"/>
    <property type="molecule type" value="Genomic_DNA"/>
</dbReference>
<organism evidence="1">
    <name type="scientific">Vecturithrix granuli</name>
    <dbReference type="NCBI Taxonomy" id="1499967"/>
    <lineage>
        <taxon>Bacteria</taxon>
        <taxon>Candidatus Moduliflexota</taxon>
        <taxon>Candidatus Vecturitrichia</taxon>
        <taxon>Candidatus Vecturitrichales</taxon>
        <taxon>Candidatus Vecturitrichaceae</taxon>
        <taxon>Candidatus Vecturithrix</taxon>
    </lineage>
</organism>
<dbReference type="HOGENOM" id="CLU_2191809_0_0_0"/>
<evidence type="ECO:0000313" key="2">
    <source>
        <dbReference type="Proteomes" id="UP000030661"/>
    </source>
</evidence>
<accession>A0A081CB12</accession>
<name>A0A081CB12_VECG1</name>